<dbReference type="AlphaFoldDB" id="A0AAW4IU07"/>
<gene>
    <name evidence="1" type="ORF">J3491_00080</name>
</gene>
<accession>A0AAW4IU07</accession>
<organism evidence="1 2">
    <name type="scientific">Psychrobacter halodurans</name>
    <dbReference type="NCBI Taxonomy" id="2818439"/>
    <lineage>
        <taxon>Bacteria</taxon>
        <taxon>Pseudomonadati</taxon>
        <taxon>Pseudomonadota</taxon>
        <taxon>Gammaproteobacteria</taxon>
        <taxon>Moraxellales</taxon>
        <taxon>Moraxellaceae</taxon>
        <taxon>Psychrobacter</taxon>
    </lineage>
</organism>
<keyword evidence="2" id="KW-1185">Reference proteome</keyword>
<protein>
    <submittedName>
        <fullName evidence="1">Uncharacterized protein</fullName>
    </submittedName>
</protein>
<evidence type="ECO:0000313" key="1">
    <source>
        <dbReference type="EMBL" id="MBO1515732.1"/>
    </source>
</evidence>
<name>A0AAW4IU07_9GAMM</name>
<evidence type="ECO:0000313" key="2">
    <source>
        <dbReference type="Proteomes" id="UP000664161"/>
    </source>
</evidence>
<proteinExistence type="predicted"/>
<comment type="caution">
    <text evidence="1">The sequence shown here is derived from an EMBL/GenBank/DDBJ whole genome shotgun (WGS) entry which is preliminary data.</text>
</comment>
<reference evidence="1 2" key="1">
    <citation type="submission" date="2021-03" db="EMBL/GenBank/DDBJ databases">
        <authorList>
            <person name="Shang D.-D."/>
            <person name="Du Z.-J."/>
            <person name="Chen G.-J."/>
        </authorList>
    </citation>
    <scope>NUCLEOTIDE SEQUENCE [LARGE SCALE GENOMIC DNA]</scope>
    <source>
        <strain evidence="1 2">F2608</strain>
    </source>
</reference>
<dbReference type="RefSeq" id="WP_207968783.1">
    <property type="nucleotide sequence ID" value="NZ_JAGBKN010000001.1"/>
</dbReference>
<dbReference type="EMBL" id="JAGBKN010000001">
    <property type="protein sequence ID" value="MBO1515732.1"/>
    <property type="molecule type" value="Genomic_DNA"/>
</dbReference>
<dbReference type="Proteomes" id="UP000664161">
    <property type="component" value="Unassembled WGS sequence"/>
</dbReference>
<sequence length="249" mass="27498">MDSPTLPTPLSNDNLNDHLAASSAAETRTEHPAQSLPPNSVILAEALTDSSIHWQIHNCKVSKKTVTQELPLPFLYHYDSLDDTIKQANPLTPALLAQFNRPMSASEAAQLIGIEAALISSPWHIKVIGSLVVFSEALQLAVRLHWTNTGKDTEQIYTKEAVDALSTALKDWQFFGRVDVLYKNDKQTLVSVLEDTDSQTATNERILPIAASAEYQLLPAPHALEVIARLEADKTDLPWFDKAILERLA</sequence>